<evidence type="ECO:0000313" key="2">
    <source>
        <dbReference type="EMBL" id="OGZ12365.1"/>
    </source>
</evidence>
<feature type="compositionally biased region" description="Basic and acidic residues" evidence="1">
    <location>
        <begin position="32"/>
        <end position="42"/>
    </location>
</feature>
<accession>A0A1G2DFF3</accession>
<protein>
    <submittedName>
        <fullName evidence="2">Uncharacterized protein</fullName>
    </submittedName>
</protein>
<gene>
    <name evidence="2" type="ORF">A3D67_00055</name>
</gene>
<dbReference type="EMBL" id="MHLN01000006">
    <property type="protein sequence ID" value="OGZ12365.1"/>
    <property type="molecule type" value="Genomic_DNA"/>
</dbReference>
<comment type="caution">
    <text evidence="2">The sequence shown here is derived from an EMBL/GenBank/DDBJ whole genome shotgun (WGS) entry which is preliminary data.</text>
</comment>
<feature type="compositionally biased region" description="Basic and acidic residues" evidence="1">
    <location>
        <begin position="1"/>
        <end position="14"/>
    </location>
</feature>
<evidence type="ECO:0000313" key="3">
    <source>
        <dbReference type="Proteomes" id="UP000178099"/>
    </source>
</evidence>
<name>A0A1G2DFF3_9BACT</name>
<reference evidence="2 3" key="1">
    <citation type="journal article" date="2016" name="Nat. Commun.">
        <title>Thousands of microbial genomes shed light on interconnected biogeochemical processes in an aquifer system.</title>
        <authorList>
            <person name="Anantharaman K."/>
            <person name="Brown C.T."/>
            <person name="Hug L.A."/>
            <person name="Sharon I."/>
            <person name="Castelle C.J."/>
            <person name="Probst A.J."/>
            <person name="Thomas B.C."/>
            <person name="Singh A."/>
            <person name="Wilkins M.J."/>
            <person name="Karaoz U."/>
            <person name="Brodie E.L."/>
            <person name="Williams K.H."/>
            <person name="Hubbard S.S."/>
            <person name="Banfield J.F."/>
        </authorList>
    </citation>
    <scope>NUCLEOTIDE SEQUENCE [LARGE SCALE GENOMIC DNA]</scope>
</reference>
<sequence length="136" mass="15736">MISFEGYKKDKENKTPPPETKVPEGLSHFAKNKKEERDDPTSRLKRKRDALRNELREIKDHLNTLPGYKEYEDLAWRREEGISKEELSAEFTALNVRFPGMREEVKRAAEQAHVRQDELARIEGKLSGDSGLKKAA</sequence>
<evidence type="ECO:0000256" key="1">
    <source>
        <dbReference type="SAM" id="MobiDB-lite"/>
    </source>
</evidence>
<proteinExistence type="predicted"/>
<dbReference type="AlphaFoldDB" id="A0A1G2DFF3"/>
<organism evidence="2 3">
    <name type="scientific">Candidatus Lloydbacteria bacterium RIFCSPHIGHO2_02_FULL_51_22</name>
    <dbReference type="NCBI Taxonomy" id="1798663"/>
    <lineage>
        <taxon>Bacteria</taxon>
        <taxon>Candidatus Lloydiibacteriota</taxon>
    </lineage>
</organism>
<dbReference type="Proteomes" id="UP000178099">
    <property type="component" value="Unassembled WGS sequence"/>
</dbReference>
<feature type="region of interest" description="Disordered" evidence="1">
    <location>
        <begin position="1"/>
        <end position="47"/>
    </location>
</feature>